<sequence>MSDRAPQRDPDGAGTAGAYPDSAITYDGARFRLERADDASKRLVVEAADASVLHAFEGRREGGDQGTRLVAPTTPENAAALRAALPWLTPSRFGLHTSVGFGDRLGIATPGHVRALREVGAPIRPVFAQQSIREMGRCGRTPRDVLDDATWGAFQAGWTEPVGGDADHLEELADVDATAAAGFVFYTLDPKANVDPEAEHADAALVRQKVEALDWAGLDSDLDGFRSRHVGQRVDLEHEAVKLDEESVLRALAKYGPSMAHAMAMYRRLMDKGIDCEVEFAVDETDYPTKPAEHVVVVRELQRLGMEFVSFAPRFVGRFEKGVEFIGDLDALERDFQVHAQLARALGPYKLSLHSGSDKYSTYPLIAEATQGMVHLKTAGTSWAEALRVLATHDPDLMRQVLTLALDSFEANVKSYHLSCDPAKIPTDPTDEQVARLLDVVDSRQVLHVGYGAILAEFRPQLYRIWDTHEEELYGIVSDHFVRHLAPFAAYTR</sequence>
<dbReference type="InterPro" id="IPR032586">
    <property type="entry name" value="UxaE"/>
</dbReference>
<dbReference type="RefSeq" id="WP_091179354.1">
    <property type="nucleotide sequence ID" value="NZ_FOFA01000003.1"/>
</dbReference>
<dbReference type="OrthoDB" id="9797992at2"/>
<proteinExistence type="predicted"/>
<dbReference type="Proteomes" id="UP000198504">
    <property type="component" value="Unassembled WGS sequence"/>
</dbReference>
<gene>
    <name evidence="2" type="ORF">SAMN05421756_103469</name>
</gene>
<reference evidence="3" key="1">
    <citation type="submission" date="2016-10" db="EMBL/GenBank/DDBJ databases">
        <authorList>
            <person name="Varghese N."/>
            <person name="Submissions S."/>
        </authorList>
    </citation>
    <scope>NUCLEOTIDE SEQUENCE [LARGE SCALE GENOMIC DNA]</scope>
    <source>
        <strain evidence="3">CGMCC 4.6856</strain>
    </source>
</reference>
<name>A0A1H9G1W4_9ACTN</name>
<protein>
    <submittedName>
        <fullName evidence="2">Tagaturonate epimerase</fullName>
    </submittedName>
</protein>
<feature type="region of interest" description="Disordered" evidence="1">
    <location>
        <begin position="1"/>
        <end position="20"/>
    </location>
</feature>
<organism evidence="2 3">
    <name type="scientific">Microlunatus flavus</name>
    <dbReference type="NCBI Taxonomy" id="1036181"/>
    <lineage>
        <taxon>Bacteria</taxon>
        <taxon>Bacillati</taxon>
        <taxon>Actinomycetota</taxon>
        <taxon>Actinomycetes</taxon>
        <taxon>Propionibacteriales</taxon>
        <taxon>Propionibacteriaceae</taxon>
        <taxon>Microlunatus</taxon>
    </lineage>
</organism>
<dbReference type="GO" id="GO:0016853">
    <property type="term" value="F:isomerase activity"/>
    <property type="evidence" value="ECO:0007669"/>
    <property type="project" value="InterPro"/>
</dbReference>
<accession>A0A1H9G1W4</accession>
<keyword evidence="3" id="KW-1185">Reference proteome</keyword>
<dbReference type="AlphaFoldDB" id="A0A1H9G1W4"/>
<evidence type="ECO:0000313" key="2">
    <source>
        <dbReference type="EMBL" id="SEQ44145.1"/>
    </source>
</evidence>
<evidence type="ECO:0000256" key="1">
    <source>
        <dbReference type="SAM" id="MobiDB-lite"/>
    </source>
</evidence>
<feature type="compositionally biased region" description="Basic and acidic residues" evidence="1">
    <location>
        <begin position="1"/>
        <end position="11"/>
    </location>
</feature>
<evidence type="ECO:0000313" key="3">
    <source>
        <dbReference type="Proteomes" id="UP000198504"/>
    </source>
</evidence>
<dbReference type="STRING" id="1036181.SAMN05421756_103469"/>
<dbReference type="Pfam" id="PF16257">
    <property type="entry name" value="UxaE"/>
    <property type="match status" value="1"/>
</dbReference>
<dbReference type="EMBL" id="FOFA01000003">
    <property type="protein sequence ID" value="SEQ44145.1"/>
    <property type="molecule type" value="Genomic_DNA"/>
</dbReference>